<organism evidence="1 2">
    <name type="scientific">Harryflintia acetispora</name>
    <dbReference type="NCBI Taxonomy" id="1849041"/>
    <lineage>
        <taxon>Bacteria</taxon>
        <taxon>Bacillati</taxon>
        <taxon>Bacillota</taxon>
        <taxon>Clostridia</taxon>
        <taxon>Eubacteriales</taxon>
        <taxon>Oscillospiraceae</taxon>
        <taxon>Harryflintia</taxon>
    </lineage>
</organism>
<dbReference type="AlphaFoldDB" id="A0A9X8ULW9"/>
<dbReference type="RefSeq" id="WP_132083445.1">
    <property type="nucleotide sequence ID" value="NZ_JADNAH010000057.1"/>
</dbReference>
<dbReference type="EMBL" id="SLUK01000001">
    <property type="protein sequence ID" value="TCL45137.1"/>
    <property type="molecule type" value="Genomic_DNA"/>
</dbReference>
<sequence length="140" mass="15720">MSTQDVKLNLDDFEVLTQPRAPGIGPCININSSGHISLNAKLMACLHTRELRVLVSRDKETILLDEQGEATFRFPKDGSVKAVDFTRGLVERGISLPARYQVVWSEKNQLWVGTRQRPLKAPNPVELAQKLDKGRKKEAK</sequence>
<reference evidence="1 2" key="1">
    <citation type="submission" date="2019-03" db="EMBL/GenBank/DDBJ databases">
        <title>Genomic Encyclopedia of Type Strains, Phase IV (KMG-IV): sequencing the most valuable type-strain genomes for metagenomic binning, comparative biology and taxonomic classification.</title>
        <authorList>
            <person name="Goeker M."/>
        </authorList>
    </citation>
    <scope>NUCLEOTIDE SEQUENCE [LARGE SCALE GENOMIC DNA]</scope>
    <source>
        <strain evidence="1 2">DSM 100433</strain>
    </source>
</reference>
<evidence type="ECO:0000313" key="1">
    <source>
        <dbReference type="EMBL" id="TCL45137.1"/>
    </source>
</evidence>
<keyword evidence="2" id="KW-1185">Reference proteome</keyword>
<name>A0A9X8ULW9_9FIRM</name>
<gene>
    <name evidence="1" type="ORF">EDD78_101115</name>
</gene>
<proteinExistence type="predicted"/>
<accession>A0A9X8ULW9</accession>
<evidence type="ECO:0000313" key="2">
    <source>
        <dbReference type="Proteomes" id="UP000294682"/>
    </source>
</evidence>
<dbReference type="Proteomes" id="UP000294682">
    <property type="component" value="Unassembled WGS sequence"/>
</dbReference>
<comment type="caution">
    <text evidence="1">The sequence shown here is derived from an EMBL/GenBank/DDBJ whole genome shotgun (WGS) entry which is preliminary data.</text>
</comment>
<protein>
    <submittedName>
        <fullName evidence="1">Uncharacterized protein</fullName>
    </submittedName>
</protein>